<dbReference type="OMA" id="MFHTPPI"/>
<dbReference type="Pfam" id="PF02204">
    <property type="entry name" value="VPS9"/>
    <property type="match status" value="1"/>
</dbReference>
<dbReference type="HOGENOM" id="CLU_031230_0_0_1"/>
<dbReference type="FunCoup" id="A7TLK7">
    <property type="interactions" value="81"/>
</dbReference>
<dbReference type="KEGG" id="vpo:Kpol_1024p47"/>
<name>A7TLK7_VANPO</name>
<reference evidence="3 4" key="1">
    <citation type="journal article" date="2007" name="Proc. Natl. Acad. Sci. U.S.A.">
        <title>Independent sorting-out of thousands of duplicated gene pairs in two yeast species descended from a whole-genome duplication.</title>
        <authorList>
            <person name="Scannell D.R."/>
            <person name="Frank A.C."/>
            <person name="Conant G.C."/>
            <person name="Byrne K.P."/>
            <person name="Woolfit M."/>
            <person name="Wolfe K.H."/>
        </authorList>
    </citation>
    <scope>NUCLEOTIDE SEQUENCE [LARGE SCALE GENOMIC DNA]</scope>
    <source>
        <strain evidence="4">ATCC 22028 / DSM 70294 / BCRC 21397 / CBS 2163 / NBRC 10782 / NRRL Y-8283 / UCD 57-17</strain>
    </source>
</reference>
<dbReference type="OrthoDB" id="10264848at2759"/>
<dbReference type="GeneID" id="5545077"/>
<dbReference type="Proteomes" id="UP000000267">
    <property type="component" value="Unassembled WGS sequence"/>
</dbReference>
<dbReference type="PROSITE" id="PS51205">
    <property type="entry name" value="VPS9"/>
    <property type="match status" value="1"/>
</dbReference>
<dbReference type="EMBL" id="DS480415">
    <property type="protein sequence ID" value="EDO16893.1"/>
    <property type="molecule type" value="Genomic_DNA"/>
</dbReference>
<dbReference type="GO" id="GO:0005829">
    <property type="term" value="C:cytosol"/>
    <property type="evidence" value="ECO:0007669"/>
    <property type="project" value="EnsemblFungi"/>
</dbReference>
<proteinExistence type="predicted"/>
<evidence type="ECO:0000259" key="2">
    <source>
        <dbReference type="PROSITE" id="PS51205"/>
    </source>
</evidence>
<organism evidence="4">
    <name type="scientific">Vanderwaltozyma polyspora (strain ATCC 22028 / DSM 70294 / BCRC 21397 / CBS 2163 / NBRC 10782 / NRRL Y-8283 / UCD 57-17)</name>
    <name type="common">Kluyveromyces polysporus</name>
    <dbReference type="NCBI Taxonomy" id="436907"/>
    <lineage>
        <taxon>Eukaryota</taxon>
        <taxon>Fungi</taxon>
        <taxon>Dikarya</taxon>
        <taxon>Ascomycota</taxon>
        <taxon>Saccharomycotina</taxon>
        <taxon>Saccharomycetes</taxon>
        <taxon>Saccharomycetales</taxon>
        <taxon>Saccharomycetaceae</taxon>
        <taxon>Vanderwaltozyma</taxon>
    </lineage>
</organism>
<sequence>MMKDGISMDQGLKRGFFTPPITNPKFDSTQSISESYKSTDQTLEVSSQTSDSSNINPDSLVTQEDVEREINCLRELPLELSKLIDLFIADLKQPKYIKPLTINQLSSIFQGFYVKFDKSCFQYLSQLNATTNSNSTTTTFLTARETLSSGLSGIFARSRSSSGSSIMRVRRSSSLFSNDSATVTPMLTPDEINKQLKNNELMNLKIEKYMEFCEREVFKRILEVGISVPTQNFDVNKHKKSHSDKETFRVTNLFRNSPEYGKYNKLLDEKFQCLLKLETQQEIDFKKFLDVPESFKDEDLPAAKEILEDLVSHTISPCEKSNLLLKLHESMIYSQNMSNDEFLSLLIYYLIRITPQNIFLTIQFIRLFRYKKKLVQNELYVLTNIEAALVFIEDLTLSDFPEDIQGKLTDNEIKILEHSISSKVDIPQLSSIYNNQNDTIHEHNLELPLANEGNNISSYDGIRSVFDASLRNIIGKFRPSSPPTANVSREYNLPPAVSKKVDDESGNSTIILKTPPPPIPFDNSWNKYKDYKFEDLKISEMREIFEIYQKIVEERAV</sequence>
<evidence type="ECO:0000313" key="3">
    <source>
        <dbReference type="EMBL" id="EDO16893.1"/>
    </source>
</evidence>
<dbReference type="InterPro" id="IPR037191">
    <property type="entry name" value="VPS9_dom_sf"/>
</dbReference>
<dbReference type="GO" id="GO:0006895">
    <property type="term" value="P:Golgi to endosome transport"/>
    <property type="evidence" value="ECO:0007669"/>
    <property type="project" value="EnsemblFungi"/>
</dbReference>
<dbReference type="Gene3D" id="1.20.1050.80">
    <property type="entry name" value="VPS9 domain"/>
    <property type="match status" value="1"/>
</dbReference>
<dbReference type="eggNOG" id="ENOG502R0NJ">
    <property type="taxonomic scope" value="Eukaryota"/>
</dbReference>
<dbReference type="PhylomeDB" id="A7TLK7"/>
<accession>A7TLK7</accession>
<feature type="compositionally biased region" description="Polar residues" evidence="1">
    <location>
        <begin position="25"/>
        <end position="58"/>
    </location>
</feature>
<dbReference type="GO" id="GO:0032511">
    <property type="term" value="P:late endosome to vacuole transport via multivesicular body sorting pathway"/>
    <property type="evidence" value="ECO:0007669"/>
    <property type="project" value="EnsemblFungi"/>
</dbReference>
<dbReference type="GO" id="GO:0036010">
    <property type="term" value="P:protein localization to endosome"/>
    <property type="evidence" value="ECO:0007669"/>
    <property type="project" value="EnsemblFungi"/>
</dbReference>
<evidence type="ECO:0000256" key="1">
    <source>
        <dbReference type="SAM" id="MobiDB-lite"/>
    </source>
</evidence>
<keyword evidence="4" id="KW-1185">Reference proteome</keyword>
<dbReference type="InterPro" id="IPR003123">
    <property type="entry name" value="VPS9"/>
</dbReference>
<feature type="domain" description="VPS9" evidence="2">
    <location>
        <begin position="261"/>
        <end position="401"/>
    </location>
</feature>
<protein>
    <recommendedName>
        <fullName evidence="2">VPS9 domain-containing protein</fullName>
    </recommendedName>
</protein>
<dbReference type="STRING" id="436907.A7TLK7"/>
<dbReference type="InParanoid" id="A7TLK7"/>
<evidence type="ECO:0000313" key="4">
    <source>
        <dbReference type="Proteomes" id="UP000000267"/>
    </source>
</evidence>
<dbReference type="RefSeq" id="XP_001644751.1">
    <property type="nucleotide sequence ID" value="XM_001644701.1"/>
</dbReference>
<dbReference type="SUPFAM" id="SSF109993">
    <property type="entry name" value="VPS9 domain"/>
    <property type="match status" value="1"/>
</dbReference>
<dbReference type="AlphaFoldDB" id="A7TLK7"/>
<dbReference type="GO" id="GO:0005085">
    <property type="term" value="F:guanyl-nucleotide exchange factor activity"/>
    <property type="evidence" value="ECO:0007669"/>
    <property type="project" value="EnsemblFungi"/>
</dbReference>
<dbReference type="SMART" id="SM00167">
    <property type="entry name" value="VPS9"/>
    <property type="match status" value="1"/>
</dbReference>
<feature type="region of interest" description="Disordered" evidence="1">
    <location>
        <begin position="1"/>
        <end position="58"/>
    </location>
</feature>
<gene>
    <name evidence="3" type="ORF">Kpol_1024p47</name>
</gene>